<feature type="transmembrane region" description="Helical" evidence="1">
    <location>
        <begin position="12"/>
        <end position="34"/>
    </location>
</feature>
<protein>
    <recommendedName>
        <fullName evidence="4">MotA/TolQ/ExbB proton channel domain-containing protein</fullName>
    </recommendedName>
</protein>
<feature type="transmembrane region" description="Helical" evidence="1">
    <location>
        <begin position="74"/>
        <end position="95"/>
    </location>
</feature>
<organism evidence="2 3">
    <name type="scientific">Eiseniibacteriota bacterium</name>
    <dbReference type="NCBI Taxonomy" id="2212470"/>
    <lineage>
        <taxon>Bacteria</taxon>
        <taxon>Candidatus Eiseniibacteriota</taxon>
    </lineage>
</organism>
<evidence type="ECO:0000313" key="2">
    <source>
        <dbReference type="EMBL" id="MFC1573300.1"/>
    </source>
</evidence>
<comment type="caution">
    <text evidence="2">The sequence shown here is derived from an EMBL/GenBank/DDBJ whole genome shotgun (WGS) entry which is preliminary data.</text>
</comment>
<accession>A0ABV6YLT9</accession>
<keyword evidence="3" id="KW-1185">Reference proteome</keyword>
<evidence type="ECO:0000256" key="1">
    <source>
        <dbReference type="SAM" id="Phobius"/>
    </source>
</evidence>
<keyword evidence="1" id="KW-1133">Transmembrane helix</keyword>
<reference evidence="2 3" key="1">
    <citation type="submission" date="2024-09" db="EMBL/GenBank/DDBJ databases">
        <authorList>
            <person name="D'Angelo T."/>
        </authorList>
    </citation>
    <scope>NUCLEOTIDE SEQUENCE [LARGE SCALE GENOMIC DNA]</scope>
    <source>
        <strain evidence="2">SAG AM-320-E07</strain>
    </source>
</reference>
<evidence type="ECO:0000313" key="3">
    <source>
        <dbReference type="Proteomes" id="UP001593833"/>
    </source>
</evidence>
<dbReference type="EMBL" id="JBHPKH010000119">
    <property type="protein sequence ID" value="MFC1573300.1"/>
    <property type="molecule type" value="Genomic_DNA"/>
</dbReference>
<name>A0ABV6YLT9_UNCEI</name>
<sequence>MELTDSNISAILVYLGMWRLGLIAAGITSLILGYRLFCIAGTPGHRAAGGSTEAEASVLAFKLSLKGAAPGTCFASFGAVILCAALVTGSPSVILENLRESARSENADFADLAERQRIEFRQSLTDKSTQIRNDYQDGIIGAEGAFEQLYKLVSTPESEDPQ</sequence>
<gene>
    <name evidence="2" type="ORF">ACFL6M_06845</name>
</gene>
<keyword evidence="1" id="KW-0472">Membrane</keyword>
<proteinExistence type="predicted"/>
<keyword evidence="1" id="KW-0812">Transmembrane</keyword>
<dbReference type="Proteomes" id="UP001593833">
    <property type="component" value="Unassembled WGS sequence"/>
</dbReference>
<evidence type="ECO:0008006" key="4">
    <source>
        <dbReference type="Google" id="ProtNLM"/>
    </source>
</evidence>